<organism evidence="5">
    <name type="scientific">Calcidiscus leptoporus</name>
    <dbReference type="NCBI Taxonomy" id="127549"/>
    <lineage>
        <taxon>Eukaryota</taxon>
        <taxon>Haptista</taxon>
        <taxon>Haptophyta</taxon>
        <taxon>Prymnesiophyceae</taxon>
        <taxon>Coccolithales</taxon>
        <taxon>Calcidiscaceae</taxon>
        <taxon>Calcidiscus</taxon>
    </lineage>
</organism>
<sequence>MREALLLWIIGLSALREAQSLISSAVGRSGPACVSPQLSCRLPRPQLLIEQHQKGPFSSLGEEAGEDIGGGGAREGLVAASALASSAIIAEAVQLGGTAVLFYLAQQWTGASSPVEAVSLLVTYLQDMGGAGYAVFAGLMIFLQVVPVAAAFVLTLSAGALFGAVKGTALVLSCSTFSASISFLLSKSYGRGFVLKAVEQSPQYRAIDRAFANAGFATALTLITLLRLSPILPFSWANYVFGLSGVPWAPFSLGTFLGCFPAVTAYVSAGQLGAEIIVNGAESNSVLLGGGIAATLAAITIAGRVASQALRDMDLDLESIE</sequence>
<dbReference type="AlphaFoldDB" id="A0A6U5ERN5"/>
<dbReference type="PANTHER" id="PTHR46826">
    <property type="match status" value="1"/>
</dbReference>
<feature type="signal peptide" evidence="2">
    <location>
        <begin position="1"/>
        <end position="20"/>
    </location>
</feature>
<feature type="transmembrane region" description="Helical" evidence="1">
    <location>
        <begin position="240"/>
        <end position="266"/>
    </location>
</feature>
<proteinExistence type="predicted"/>
<feature type="transmembrane region" description="Helical" evidence="1">
    <location>
        <begin position="133"/>
        <end position="162"/>
    </location>
</feature>
<dbReference type="Pfam" id="PF09335">
    <property type="entry name" value="VTT_dom"/>
    <property type="match status" value="1"/>
</dbReference>
<dbReference type="PANTHER" id="PTHR46826:SF1">
    <property type="entry name" value="TVP38_TMEM64 FAMILY MEMBRANE PROTEIN YDJX"/>
    <property type="match status" value="1"/>
</dbReference>
<evidence type="ECO:0000313" key="5">
    <source>
        <dbReference type="EMBL" id="CAD8531636.1"/>
    </source>
</evidence>
<dbReference type="InterPro" id="IPR053240">
    <property type="entry name" value="VTT_domain"/>
</dbReference>
<dbReference type="EMBL" id="HBER01013805">
    <property type="protein sequence ID" value="CAD8531636.1"/>
    <property type="molecule type" value="Transcribed_RNA"/>
</dbReference>
<reference evidence="5" key="1">
    <citation type="submission" date="2021-01" db="EMBL/GenBank/DDBJ databases">
        <authorList>
            <person name="Corre E."/>
            <person name="Pelletier E."/>
            <person name="Niang G."/>
            <person name="Scheremetjew M."/>
            <person name="Finn R."/>
            <person name="Kale V."/>
            <person name="Holt S."/>
            <person name="Cochrane G."/>
            <person name="Meng A."/>
            <person name="Brown T."/>
            <person name="Cohen L."/>
        </authorList>
    </citation>
    <scope>NUCLEOTIDE SEQUENCE</scope>
    <source>
        <strain evidence="5">RCC1130</strain>
    </source>
</reference>
<dbReference type="EMBL" id="HBER01013803">
    <property type="protein sequence ID" value="CAD8531634.1"/>
    <property type="molecule type" value="Transcribed_RNA"/>
</dbReference>
<feature type="domain" description="VTT" evidence="3">
    <location>
        <begin position="153"/>
        <end position="271"/>
    </location>
</feature>
<feature type="chain" id="PRO_5036192154" description="VTT domain-containing protein" evidence="2">
    <location>
        <begin position="21"/>
        <end position="321"/>
    </location>
</feature>
<keyword evidence="1" id="KW-1133">Transmembrane helix</keyword>
<dbReference type="InterPro" id="IPR032816">
    <property type="entry name" value="VTT_dom"/>
</dbReference>
<keyword evidence="1" id="KW-0472">Membrane</keyword>
<feature type="transmembrane region" description="Helical" evidence="1">
    <location>
        <begin position="286"/>
        <end position="306"/>
    </location>
</feature>
<keyword evidence="1" id="KW-0812">Transmembrane</keyword>
<gene>
    <name evidence="4" type="ORF">CLEP1334_LOCUS6886</name>
    <name evidence="5" type="ORF">CLEP1334_LOCUS6888</name>
</gene>
<evidence type="ECO:0000313" key="4">
    <source>
        <dbReference type="EMBL" id="CAD8531634.1"/>
    </source>
</evidence>
<feature type="transmembrane region" description="Helical" evidence="1">
    <location>
        <begin position="210"/>
        <end position="228"/>
    </location>
</feature>
<keyword evidence="2" id="KW-0732">Signal</keyword>
<evidence type="ECO:0000259" key="3">
    <source>
        <dbReference type="Pfam" id="PF09335"/>
    </source>
</evidence>
<name>A0A6U5ERN5_9EUKA</name>
<accession>A0A6U5ERN5</accession>
<protein>
    <recommendedName>
        <fullName evidence="3">VTT domain-containing protein</fullName>
    </recommendedName>
</protein>
<feature type="transmembrane region" description="Helical" evidence="1">
    <location>
        <begin position="169"/>
        <end position="190"/>
    </location>
</feature>
<evidence type="ECO:0000256" key="1">
    <source>
        <dbReference type="SAM" id="Phobius"/>
    </source>
</evidence>
<evidence type="ECO:0000256" key="2">
    <source>
        <dbReference type="SAM" id="SignalP"/>
    </source>
</evidence>